<dbReference type="Proteomes" id="UP000036958">
    <property type="component" value="Unassembled WGS sequence"/>
</dbReference>
<evidence type="ECO:0000313" key="3">
    <source>
        <dbReference type="EMBL" id="KOH44881.1"/>
    </source>
</evidence>
<dbReference type="Gene3D" id="2.60.120.560">
    <property type="entry name" value="Exo-inulinase, domain 1"/>
    <property type="match status" value="1"/>
</dbReference>
<dbReference type="RefSeq" id="WP_053183450.1">
    <property type="nucleotide sequence ID" value="NZ_LGIA01000151.1"/>
</dbReference>
<dbReference type="PATRIC" id="fig|1409788.3.peg.2387"/>
<dbReference type="InterPro" id="IPR010496">
    <property type="entry name" value="AL/BT2_dom"/>
</dbReference>
<organism evidence="3 4">
    <name type="scientific">Sunxiuqinia dokdonensis</name>
    <dbReference type="NCBI Taxonomy" id="1409788"/>
    <lineage>
        <taxon>Bacteria</taxon>
        <taxon>Pseudomonadati</taxon>
        <taxon>Bacteroidota</taxon>
        <taxon>Bacteroidia</taxon>
        <taxon>Marinilabiliales</taxon>
        <taxon>Prolixibacteraceae</taxon>
        <taxon>Sunxiuqinia</taxon>
    </lineage>
</organism>
<sequence length="299" mass="33873">MRKSKKAIKIAVTVILSCMMCSFSAQEEWTRLLDKDLTAWATYLSYRHQTGYNGKVPQDEDGKPVKPIGYNKKGQNVFSVIEQNGVSVLRISGEIYGCVFTKQDFENYHLKMKVKWGTKKWDPRLNEPMDSGILYHSRGEAGVDYWRSWMLAQEFQIMEGGFGDYWAIANSGCHIKMKDPGSRSDMGIFDPDGTDTAMGAGGNRSGFVQHSADYEKPGEWNEVELICFEDKSIHIINGHAVMALSQSVYRDGETLKPLVKGKIQLQSEAAEVFYKDIEIRKIKGIPHQFKTLFQSLSNL</sequence>
<feature type="chain" id="PRO_5005591528" description="3-keto-alpha-glucoside-1,2-lyase/3-keto-2-hydroxy-glucal hydratase domain-containing protein" evidence="1">
    <location>
        <begin position="26"/>
        <end position="299"/>
    </location>
</feature>
<comment type="caution">
    <text evidence="3">The sequence shown here is derived from an EMBL/GenBank/DDBJ whole genome shotgun (WGS) entry which is preliminary data.</text>
</comment>
<dbReference type="OrthoDB" id="259356at2"/>
<feature type="signal peptide" evidence="1">
    <location>
        <begin position="1"/>
        <end position="25"/>
    </location>
</feature>
<evidence type="ECO:0000313" key="4">
    <source>
        <dbReference type="Proteomes" id="UP000036958"/>
    </source>
</evidence>
<dbReference type="Pfam" id="PF06439">
    <property type="entry name" value="3keto-disac_hyd"/>
    <property type="match status" value="1"/>
</dbReference>
<protein>
    <recommendedName>
        <fullName evidence="2">3-keto-alpha-glucoside-1,2-lyase/3-keto-2-hydroxy-glucal hydratase domain-containing protein</fullName>
    </recommendedName>
</protein>
<dbReference type="AlphaFoldDB" id="A0A0L8V8W1"/>
<name>A0A0L8V8W1_9BACT</name>
<dbReference type="EMBL" id="LGIA01000151">
    <property type="protein sequence ID" value="KOH44881.1"/>
    <property type="molecule type" value="Genomic_DNA"/>
</dbReference>
<gene>
    <name evidence="3" type="ORF">NC99_23130</name>
</gene>
<keyword evidence="1" id="KW-0732">Signal</keyword>
<dbReference type="GO" id="GO:0016787">
    <property type="term" value="F:hydrolase activity"/>
    <property type="evidence" value="ECO:0007669"/>
    <property type="project" value="InterPro"/>
</dbReference>
<evidence type="ECO:0000256" key="1">
    <source>
        <dbReference type="SAM" id="SignalP"/>
    </source>
</evidence>
<keyword evidence="4" id="KW-1185">Reference proteome</keyword>
<evidence type="ECO:0000259" key="2">
    <source>
        <dbReference type="Pfam" id="PF06439"/>
    </source>
</evidence>
<accession>A0A0L8V8W1</accession>
<feature type="domain" description="3-keto-alpha-glucoside-1,2-lyase/3-keto-2-hydroxy-glucal hydratase" evidence="2">
    <location>
        <begin position="28"/>
        <end position="280"/>
    </location>
</feature>
<reference evidence="4" key="1">
    <citation type="submission" date="2015-07" db="EMBL/GenBank/DDBJ databases">
        <title>Genome sequencing of Sunxiuqinia dokdonensis strain SK.</title>
        <authorList>
            <person name="Ahn S."/>
            <person name="Kim B.-C."/>
        </authorList>
    </citation>
    <scope>NUCLEOTIDE SEQUENCE [LARGE SCALE GENOMIC DNA]</scope>
    <source>
        <strain evidence="4">SK</strain>
    </source>
</reference>
<proteinExistence type="predicted"/>
<dbReference type="STRING" id="1409788.NC99_23130"/>